<dbReference type="EMBL" id="CP058561">
    <property type="protein sequence ID" value="QUH30844.1"/>
    <property type="molecule type" value="Genomic_DNA"/>
</dbReference>
<dbReference type="KEGG" id="vgu:HYG85_18740"/>
<dbReference type="InterPro" id="IPR011051">
    <property type="entry name" value="RmlC_Cupin_sf"/>
</dbReference>
<protein>
    <submittedName>
        <fullName evidence="2">5-deoxy-glucuronate isomerase</fullName>
    </submittedName>
</protein>
<dbReference type="Proteomes" id="UP000677305">
    <property type="component" value="Chromosome"/>
</dbReference>
<dbReference type="PIRSF" id="PIRSF036628">
    <property type="entry name" value="IolB"/>
    <property type="match status" value="1"/>
</dbReference>
<name>A0A8J8MDI3_9FIRM</name>
<evidence type="ECO:0000313" key="2">
    <source>
        <dbReference type="EMBL" id="QUH30844.1"/>
    </source>
</evidence>
<dbReference type="InterPro" id="IPR014710">
    <property type="entry name" value="RmlC-like_jellyroll"/>
</dbReference>
<evidence type="ECO:0000256" key="1">
    <source>
        <dbReference type="ARBA" id="ARBA00023235"/>
    </source>
</evidence>
<evidence type="ECO:0000313" key="3">
    <source>
        <dbReference type="Proteomes" id="UP000677305"/>
    </source>
</evidence>
<dbReference type="Gene3D" id="2.60.120.10">
    <property type="entry name" value="Jelly Rolls"/>
    <property type="match status" value="2"/>
</dbReference>
<dbReference type="GO" id="GO:0008880">
    <property type="term" value="F:glucuronate isomerase activity"/>
    <property type="evidence" value="ECO:0007669"/>
    <property type="project" value="InterPro"/>
</dbReference>
<dbReference type="InterPro" id="IPR024203">
    <property type="entry name" value="Deoxy-glucuronate_isom_IolB"/>
</dbReference>
<dbReference type="GO" id="GO:0019310">
    <property type="term" value="P:inositol catabolic process"/>
    <property type="evidence" value="ECO:0007669"/>
    <property type="project" value="InterPro"/>
</dbReference>
<sequence>MVINQNKEFKYGYNSITELEGKRSDMKMDMGIIRVNKDYVYENAEPKERAILLIKGHVMFQWDGKKEIVKRDSCFNENPICLHIPKDTKVVIIGLAESELCYEAVYNDNVFDSKLYNKEDCVSDVFGKDTLNDTSIRTVRTIIDDDIAPYSNLVMGEVVNHPGKWSSYPPHYHIQPEVYHYRFLPDTGFGFSLIGDKASKVKNRSTSCITSNVVHPQCSAPGYAMYYVWMIPHIEEKRWLKDRTFETQHQWLLNKNAKVWSQK</sequence>
<dbReference type="AlphaFoldDB" id="A0A8J8MDI3"/>
<accession>A0A8J8MDI3</accession>
<dbReference type="PANTHER" id="PTHR39193">
    <property type="entry name" value="5-DEOXY-GLUCURONATE ISOMERASE"/>
    <property type="match status" value="1"/>
</dbReference>
<dbReference type="PANTHER" id="PTHR39193:SF1">
    <property type="entry name" value="5-DEOXY-GLUCURONATE ISOMERASE"/>
    <property type="match status" value="1"/>
</dbReference>
<keyword evidence="1 2" id="KW-0413">Isomerase</keyword>
<dbReference type="SUPFAM" id="SSF51182">
    <property type="entry name" value="RmlC-like cupins"/>
    <property type="match status" value="1"/>
</dbReference>
<dbReference type="Pfam" id="PF04962">
    <property type="entry name" value="KduI"/>
    <property type="match status" value="1"/>
</dbReference>
<proteinExistence type="predicted"/>
<organism evidence="2 3">
    <name type="scientific">Vallitalea guaymasensis</name>
    <dbReference type="NCBI Taxonomy" id="1185412"/>
    <lineage>
        <taxon>Bacteria</taxon>
        <taxon>Bacillati</taxon>
        <taxon>Bacillota</taxon>
        <taxon>Clostridia</taxon>
        <taxon>Lachnospirales</taxon>
        <taxon>Vallitaleaceae</taxon>
        <taxon>Vallitalea</taxon>
    </lineage>
</organism>
<dbReference type="RefSeq" id="WP_212690958.1">
    <property type="nucleotide sequence ID" value="NZ_CP058561.1"/>
</dbReference>
<keyword evidence="3" id="KW-1185">Reference proteome</keyword>
<gene>
    <name evidence="2" type="ORF">HYG85_18740</name>
</gene>
<reference evidence="2 3" key="1">
    <citation type="submission" date="2020-07" db="EMBL/GenBank/DDBJ databases">
        <title>Vallitalea guaymasensis genome.</title>
        <authorList>
            <person name="Postec A."/>
        </authorList>
    </citation>
    <scope>NUCLEOTIDE SEQUENCE [LARGE SCALE GENOMIC DNA]</scope>
    <source>
        <strain evidence="2 3">Ra1766G1</strain>
    </source>
</reference>
<dbReference type="InterPro" id="IPR021120">
    <property type="entry name" value="KduI/IolB_isomerase"/>
</dbReference>